<sequence>MFSRVDNPVGHRGARTGAPRSQRPQALQTTASNSPELSEASWPSDSGTPSPLSTEEQSTSPSLTVIDSGDSVVAKYINRFRQAQPTSREERQPAGLTPADFWWLQPKSSDISSHLAAGASEPKGRSPTTGPSPAGMCSSSLASAPLQKVKQSLNTWNSPLLDLETLSLQSRAAKLLKRSKASLSSSSSLSPSDASSSSFPISSNGLSPCSVTFNPDSNKRSSPKESVSGAVPEPSQARIPVPSTASSQATLQPEEDILYQWRQRRKLEQARGAEGDGTWVLPRTPALATQTPPAPAVNLGSLGTQPNCAPPWGNVAQPPPPQAFYVERPPLPGPSPHIWTPSPHGFLWAPQANPWISLGMVPTTLLASPAAPVASFPGPPTATPAAPAPIPTPQVSIPVPPASTPPPWASTPTLPASTLPLPDTPQEPTTIELSSSAQPKKLKPRRASASSRRETAQPDAAAAFESPCSQLRGALGQVVTARLFPDSLDMAPSLESPSPSEAESQEVRTTPPQAKGLPPPLESQCGSKTESRKATAESSTGRSVLRKSKVTLSVEARDPQPATTPKASRRLEKVQSPEFKAGTGDALTSAPTASGHAPSEDLLSQATRLLQAAEDSDGSEFQEDPVLRVLRAQRAELWKQKRKVDAQLSLLLDHAEDPGSSSPPASPPPRSPRMRLRREGGSLEARRL</sequence>
<feature type="compositionally biased region" description="Basic and acidic residues" evidence="1">
    <location>
        <begin position="677"/>
        <end position="688"/>
    </location>
</feature>
<dbReference type="RefSeq" id="XP_005361298.1">
    <property type="nucleotide sequence ID" value="XM_005361241.2"/>
</dbReference>
<dbReference type="PANTHER" id="PTHR22045">
    <property type="entry name" value="PROLINE AND SERINE-RICH PROTEIN 3"/>
    <property type="match status" value="1"/>
</dbReference>
<feature type="compositionally biased region" description="Polar residues" evidence="1">
    <location>
        <begin position="426"/>
        <end position="438"/>
    </location>
</feature>
<feature type="compositionally biased region" description="Low complexity" evidence="1">
    <location>
        <begin position="181"/>
        <end position="208"/>
    </location>
</feature>
<feature type="compositionally biased region" description="Polar residues" evidence="1">
    <location>
        <begin position="22"/>
        <end position="65"/>
    </location>
</feature>
<dbReference type="PANTHER" id="PTHR22045:SF6">
    <property type="entry name" value="PROLINE AND SERINE-RICH PROTEIN 3"/>
    <property type="match status" value="1"/>
</dbReference>
<feature type="region of interest" description="Disordered" evidence="1">
    <location>
        <begin position="177"/>
        <end position="252"/>
    </location>
</feature>
<feature type="compositionally biased region" description="Low complexity" evidence="1">
    <location>
        <begin position="491"/>
        <end position="502"/>
    </location>
</feature>
<feature type="compositionally biased region" description="Acidic residues" evidence="1">
    <location>
        <begin position="614"/>
        <end position="623"/>
    </location>
</feature>
<keyword evidence="2" id="KW-1185">Reference proteome</keyword>
<dbReference type="GeneID" id="101979693"/>
<evidence type="ECO:0000313" key="3">
    <source>
        <dbReference type="RefSeq" id="XP_005361298.1"/>
    </source>
</evidence>
<protein>
    <submittedName>
        <fullName evidence="3">Proline and serine-rich protein 3</fullName>
    </submittedName>
</protein>
<feature type="region of interest" description="Disordered" evidence="1">
    <location>
        <begin position="649"/>
        <end position="688"/>
    </location>
</feature>
<reference evidence="3" key="1">
    <citation type="submission" date="2025-08" db="UniProtKB">
        <authorList>
            <consortium name="RefSeq"/>
        </authorList>
    </citation>
    <scope>IDENTIFICATION</scope>
</reference>
<feature type="region of interest" description="Disordered" evidence="1">
    <location>
        <begin position="82"/>
        <end position="101"/>
    </location>
</feature>
<feature type="compositionally biased region" description="Pro residues" evidence="1">
    <location>
        <begin position="378"/>
        <end position="409"/>
    </location>
</feature>
<gene>
    <name evidence="3" type="primary">Proser3</name>
</gene>
<name>A0ABM0L8V0_MICOH</name>
<evidence type="ECO:0000256" key="1">
    <source>
        <dbReference type="SAM" id="MobiDB-lite"/>
    </source>
</evidence>
<evidence type="ECO:0000313" key="2">
    <source>
        <dbReference type="Proteomes" id="UP000694915"/>
    </source>
</evidence>
<feature type="region of interest" description="Disordered" evidence="1">
    <location>
        <begin position="112"/>
        <end position="141"/>
    </location>
</feature>
<feature type="region of interest" description="Disordered" evidence="1">
    <location>
        <begin position="378"/>
        <end position="467"/>
    </location>
</feature>
<organism evidence="2 3">
    <name type="scientific">Microtus ochrogaster</name>
    <name type="common">Prairie vole</name>
    <dbReference type="NCBI Taxonomy" id="79684"/>
    <lineage>
        <taxon>Eukaryota</taxon>
        <taxon>Metazoa</taxon>
        <taxon>Chordata</taxon>
        <taxon>Craniata</taxon>
        <taxon>Vertebrata</taxon>
        <taxon>Euteleostomi</taxon>
        <taxon>Mammalia</taxon>
        <taxon>Eutheria</taxon>
        <taxon>Euarchontoglires</taxon>
        <taxon>Glires</taxon>
        <taxon>Rodentia</taxon>
        <taxon>Myomorpha</taxon>
        <taxon>Muroidea</taxon>
        <taxon>Cricetidae</taxon>
        <taxon>Arvicolinae</taxon>
        <taxon>Microtus</taxon>
    </lineage>
</organism>
<dbReference type="Proteomes" id="UP000694915">
    <property type="component" value="Linkage group LG4"/>
</dbReference>
<proteinExistence type="predicted"/>
<feature type="compositionally biased region" description="Low complexity" evidence="1">
    <location>
        <begin position="410"/>
        <end position="421"/>
    </location>
</feature>
<feature type="compositionally biased region" description="Polar residues" evidence="1">
    <location>
        <begin position="126"/>
        <end position="141"/>
    </location>
</feature>
<feature type="region of interest" description="Disordered" evidence="1">
    <location>
        <begin position="1"/>
        <end position="68"/>
    </location>
</feature>
<feature type="region of interest" description="Disordered" evidence="1">
    <location>
        <begin position="488"/>
        <end position="624"/>
    </location>
</feature>
<dbReference type="InterPro" id="IPR037646">
    <property type="entry name" value="PROSER3"/>
</dbReference>
<accession>A0ABM0L8V0</accession>